<protein>
    <submittedName>
        <fullName evidence="1">Uncharacterized protein</fullName>
    </submittedName>
</protein>
<evidence type="ECO:0000313" key="2">
    <source>
        <dbReference type="Proteomes" id="UP000636709"/>
    </source>
</evidence>
<comment type="caution">
    <text evidence="1">The sequence shown here is derived from an EMBL/GenBank/DDBJ whole genome shotgun (WGS) entry which is preliminary data.</text>
</comment>
<reference evidence="1" key="1">
    <citation type="submission" date="2020-07" db="EMBL/GenBank/DDBJ databases">
        <title>Genome sequence and genetic diversity analysis of an under-domesticated orphan crop, white fonio (Digitaria exilis).</title>
        <authorList>
            <person name="Bennetzen J.L."/>
            <person name="Chen S."/>
            <person name="Ma X."/>
            <person name="Wang X."/>
            <person name="Yssel A.E.J."/>
            <person name="Chaluvadi S.R."/>
            <person name="Johnson M."/>
            <person name="Gangashetty P."/>
            <person name="Hamidou F."/>
            <person name="Sanogo M.D."/>
            <person name="Zwaenepoel A."/>
            <person name="Wallace J."/>
            <person name="Van De Peer Y."/>
            <person name="Van Deynze A."/>
        </authorList>
    </citation>
    <scope>NUCLEOTIDE SEQUENCE</scope>
    <source>
        <tissue evidence="1">Leaves</tissue>
    </source>
</reference>
<organism evidence="1 2">
    <name type="scientific">Digitaria exilis</name>
    <dbReference type="NCBI Taxonomy" id="1010633"/>
    <lineage>
        <taxon>Eukaryota</taxon>
        <taxon>Viridiplantae</taxon>
        <taxon>Streptophyta</taxon>
        <taxon>Embryophyta</taxon>
        <taxon>Tracheophyta</taxon>
        <taxon>Spermatophyta</taxon>
        <taxon>Magnoliopsida</taxon>
        <taxon>Liliopsida</taxon>
        <taxon>Poales</taxon>
        <taxon>Poaceae</taxon>
        <taxon>PACMAD clade</taxon>
        <taxon>Panicoideae</taxon>
        <taxon>Panicodae</taxon>
        <taxon>Paniceae</taxon>
        <taxon>Anthephorinae</taxon>
        <taxon>Digitaria</taxon>
    </lineage>
</organism>
<gene>
    <name evidence="1" type="ORF">HU200_016167</name>
</gene>
<keyword evidence="2" id="KW-1185">Reference proteome</keyword>
<dbReference type="OrthoDB" id="691434at2759"/>
<accession>A0A835KJ40</accession>
<dbReference type="AlphaFoldDB" id="A0A835KJ40"/>
<dbReference type="EMBL" id="JACEFO010001605">
    <property type="protein sequence ID" value="KAF8732193.1"/>
    <property type="molecule type" value="Genomic_DNA"/>
</dbReference>
<proteinExistence type="predicted"/>
<sequence length="85" mass="9724">MNSTSLDESKVTTIFCLKLLCNHFGRGWQNCYYCGADPKERCYETIADCRAKCPLCNPRCSPPRRLAMEGIPRVKNSTYSQIRNV</sequence>
<evidence type="ECO:0000313" key="1">
    <source>
        <dbReference type="EMBL" id="KAF8732193.1"/>
    </source>
</evidence>
<name>A0A835KJ40_9POAL</name>
<dbReference type="Proteomes" id="UP000636709">
    <property type="component" value="Unassembled WGS sequence"/>
</dbReference>